<dbReference type="EMBL" id="LAZR01021888">
    <property type="protein sequence ID" value="KKL83763.1"/>
    <property type="molecule type" value="Genomic_DNA"/>
</dbReference>
<organism evidence="1">
    <name type="scientific">marine sediment metagenome</name>
    <dbReference type="NCBI Taxonomy" id="412755"/>
    <lineage>
        <taxon>unclassified sequences</taxon>
        <taxon>metagenomes</taxon>
        <taxon>ecological metagenomes</taxon>
    </lineage>
</organism>
<sequence length="66" mass="7557">RMAAKTECDRCKMVFDSMEDRSMCVSMIIYGKVEDGNGTYANLDFCPECTALIDMRLKELFDDNTN</sequence>
<comment type="caution">
    <text evidence="1">The sequence shown here is derived from an EMBL/GenBank/DDBJ whole genome shotgun (WGS) entry which is preliminary data.</text>
</comment>
<evidence type="ECO:0000313" key="1">
    <source>
        <dbReference type="EMBL" id="KKL83763.1"/>
    </source>
</evidence>
<gene>
    <name evidence="1" type="ORF">LCGC14_1971460</name>
</gene>
<name>A0A0F9FC49_9ZZZZ</name>
<proteinExistence type="predicted"/>
<accession>A0A0F9FC49</accession>
<protein>
    <submittedName>
        <fullName evidence="1">Uncharacterized protein</fullName>
    </submittedName>
</protein>
<feature type="non-terminal residue" evidence="1">
    <location>
        <position position="1"/>
    </location>
</feature>
<reference evidence="1" key="1">
    <citation type="journal article" date="2015" name="Nature">
        <title>Complex archaea that bridge the gap between prokaryotes and eukaryotes.</title>
        <authorList>
            <person name="Spang A."/>
            <person name="Saw J.H."/>
            <person name="Jorgensen S.L."/>
            <person name="Zaremba-Niedzwiedzka K."/>
            <person name="Martijn J."/>
            <person name="Lind A.E."/>
            <person name="van Eijk R."/>
            <person name="Schleper C."/>
            <person name="Guy L."/>
            <person name="Ettema T.J."/>
        </authorList>
    </citation>
    <scope>NUCLEOTIDE SEQUENCE</scope>
</reference>
<dbReference type="AlphaFoldDB" id="A0A0F9FC49"/>